<evidence type="ECO:0000313" key="2">
    <source>
        <dbReference type="EMBL" id="MBB4766304.1"/>
    </source>
</evidence>
<dbReference type="Proteomes" id="UP000578112">
    <property type="component" value="Unassembled WGS sequence"/>
</dbReference>
<reference evidence="2 3" key="1">
    <citation type="submission" date="2020-08" db="EMBL/GenBank/DDBJ databases">
        <title>Sequencing the genomes of 1000 actinobacteria strains.</title>
        <authorList>
            <person name="Klenk H.-P."/>
        </authorList>
    </citation>
    <scope>NUCLEOTIDE SEQUENCE [LARGE SCALE GENOMIC DNA]</scope>
    <source>
        <strain evidence="2 3">DSM 43149</strain>
    </source>
</reference>
<organism evidence="2 3">
    <name type="scientific">Actinoplanes digitatis</name>
    <dbReference type="NCBI Taxonomy" id="1868"/>
    <lineage>
        <taxon>Bacteria</taxon>
        <taxon>Bacillati</taxon>
        <taxon>Actinomycetota</taxon>
        <taxon>Actinomycetes</taxon>
        <taxon>Micromonosporales</taxon>
        <taxon>Micromonosporaceae</taxon>
        <taxon>Actinoplanes</taxon>
    </lineage>
</organism>
<protein>
    <submittedName>
        <fullName evidence="2">Preprotein translocase subunit Sec61beta</fullName>
    </submittedName>
</protein>
<accession>A0A7W7I4N1</accession>
<dbReference type="AlphaFoldDB" id="A0A7W7I4N1"/>
<gene>
    <name evidence="2" type="ORF">BJ971_006860</name>
</gene>
<feature type="transmembrane region" description="Helical" evidence="1">
    <location>
        <begin position="52"/>
        <end position="70"/>
    </location>
</feature>
<keyword evidence="1" id="KW-0812">Transmembrane</keyword>
<dbReference type="EMBL" id="JACHNH010000001">
    <property type="protein sequence ID" value="MBB4766304.1"/>
    <property type="molecule type" value="Genomic_DNA"/>
</dbReference>
<name>A0A7W7I4N1_9ACTN</name>
<keyword evidence="3" id="KW-1185">Reference proteome</keyword>
<keyword evidence="1" id="KW-0472">Membrane</keyword>
<feature type="transmembrane region" description="Helical" evidence="1">
    <location>
        <begin position="22"/>
        <end position="45"/>
    </location>
</feature>
<feature type="transmembrane region" description="Helical" evidence="1">
    <location>
        <begin position="160"/>
        <end position="184"/>
    </location>
</feature>
<keyword evidence="1" id="KW-1133">Transmembrane helix</keyword>
<evidence type="ECO:0000256" key="1">
    <source>
        <dbReference type="SAM" id="Phobius"/>
    </source>
</evidence>
<proteinExistence type="predicted"/>
<dbReference type="RefSeq" id="WP_184997438.1">
    <property type="nucleotide sequence ID" value="NZ_BOMK01000085.1"/>
</dbReference>
<sequence length="202" mass="22027">MTWSSRFKSEPWDVPPDLAPRLLTLLSAAVVVAALVLAANALLVSGRLRRQAGVGLFAITMLAVAGLYNLEDNKLFQPRIDNAIWNTYHPAEAAEIRAYFVLPPLLGSAPERVRLMLSQDVADGGTGVLAALVPEGEHGIRAVSGPPSWTFNPWEGESDWFRAIPALYATLLLAGLVTLVTAMFPPRPHRFDECVWESPRSS</sequence>
<comment type="caution">
    <text evidence="2">The sequence shown here is derived from an EMBL/GenBank/DDBJ whole genome shotgun (WGS) entry which is preliminary data.</text>
</comment>
<evidence type="ECO:0000313" key="3">
    <source>
        <dbReference type="Proteomes" id="UP000578112"/>
    </source>
</evidence>